<dbReference type="InterPro" id="IPR010211">
    <property type="entry name" value="Redox-sen_tscrpt-act_SoxR"/>
</dbReference>
<proteinExistence type="predicted"/>
<dbReference type="InterPro" id="IPR000551">
    <property type="entry name" value="MerR-type_HTH_dom"/>
</dbReference>
<dbReference type="NCBIfam" id="TIGR01950">
    <property type="entry name" value="SoxR"/>
    <property type="match status" value="1"/>
</dbReference>
<dbReference type="PANTHER" id="PTHR30204">
    <property type="entry name" value="REDOX-CYCLING DRUG-SENSING TRANSCRIPTIONAL ACTIVATOR SOXR"/>
    <property type="match status" value="1"/>
</dbReference>
<dbReference type="PANTHER" id="PTHR30204:SF0">
    <property type="entry name" value="REDOX-SENSITIVE TRANSCRIPTIONAL ACTIVATOR SOXR"/>
    <property type="match status" value="1"/>
</dbReference>
<dbReference type="GO" id="GO:0003677">
    <property type="term" value="F:DNA binding"/>
    <property type="evidence" value="ECO:0007669"/>
    <property type="project" value="UniProtKB-KW"/>
</dbReference>
<evidence type="ECO:0000259" key="6">
    <source>
        <dbReference type="PROSITE" id="PS50937"/>
    </source>
</evidence>
<dbReference type="InterPro" id="IPR009061">
    <property type="entry name" value="DNA-bd_dom_put_sf"/>
</dbReference>
<sequence length="257" mass="26540">MCRPAGGGGRGVAPAAASLVLQQRLRSSAVAAGTVALVTPNDAGPAAAPAARDPICDPICHPVASAVPGPRPPGPRVAPPAGPAPESGEAGLAAVQEAGRGGEAPGGGRSPRARPVPELTIGELAARSGVAPSALRFYESQGLIRSRRTAGNQRRYSRGTLRRIAFIRASQSVGIPLSVIGDVLAGLPADSTPGREFWERASEDWARVLNERIRALERLRDRFTDCIGCGCLSFDRCALVNPGDQAARFGPGPRNLL</sequence>
<dbReference type="AlphaFoldDB" id="A0A937RGV7"/>
<feature type="region of interest" description="Disordered" evidence="5">
    <location>
        <begin position="66"/>
        <end position="90"/>
    </location>
</feature>
<evidence type="ECO:0000256" key="4">
    <source>
        <dbReference type="ARBA" id="ARBA00023125"/>
    </source>
</evidence>
<evidence type="ECO:0000256" key="5">
    <source>
        <dbReference type="SAM" id="MobiDB-lite"/>
    </source>
</evidence>
<reference evidence="7" key="1">
    <citation type="submission" date="2020-12" db="EMBL/GenBank/DDBJ databases">
        <title>Genomic characterization of non-nitrogen-fixing Frankia strains.</title>
        <authorList>
            <person name="Carlos-Shanley C."/>
            <person name="Guerra T."/>
            <person name="Hahn D."/>
        </authorList>
    </citation>
    <scope>NUCLEOTIDE SEQUENCE</scope>
    <source>
        <strain evidence="7">CN6</strain>
    </source>
</reference>
<evidence type="ECO:0000256" key="2">
    <source>
        <dbReference type="ARBA" id="ARBA00023004"/>
    </source>
</evidence>
<feature type="domain" description="HTH merR-type" evidence="6">
    <location>
        <begin position="118"/>
        <end position="186"/>
    </location>
</feature>
<dbReference type="SUPFAM" id="SSF46955">
    <property type="entry name" value="Putative DNA-binding domain"/>
    <property type="match status" value="1"/>
</dbReference>
<organism evidence="7 8">
    <name type="scientific">Frankia nepalensis</name>
    <dbReference type="NCBI Taxonomy" id="1836974"/>
    <lineage>
        <taxon>Bacteria</taxon>
        <taxon>Bacillati</taxon>
        <taxon>Actinomycetota</taxon>
        <taxon>Actinomycetes</taxon>
        <taxon>Frankiales</taxon>
        <taxon>Frankiaceae</taxon>
        <taxon>Frankia</taxon>
    </lineage>
</organism>
<dbReference type="CDD" id="cd01110">
    <property type="entry name" value="HTH_SoxR"/>
    <property type="match status" value="1"/>
</dbReference>
<name>A0A937RGV7_9ACTN</name>
<dbReference type="Proteomes" id="UP000604475">
    <property type="component" value="Unassembled WGS sequence"/>
</dbReference>
<dbReference type="GO" id="GO:0051537">
    <property type="term" value="F:2 iron, 2 sulfur cluster binding"/>
    <property type="evidence" value="ECO:0007669"/>
    <property type="project" value="UniProtKB-KW"/>
</dbReference>
<keyword evidence="2" id="KW-0408">Iron</keyword>
<dbReference type="Gene3D" id="1.10.1660.10">
    <property type="match status" value="1"/>
</dbReference>
<keyword evidence="1" id="KW-0001">2Fe-2S</keyword>
<dbReference type="PROSITE" id="PS00552">
    <property type="entry name" value="HTH_MERR_1"/>
    <property type="match status" value="1"/>
</dbReference>
<dbReference type="InterPro" id="IPR047057">
    <property type="entry name" value="MerR_fam"/>
</dbReference>
<evidence type="ECO:0000313" key="8">
    <source>
        <dbReference type="Proteomes" id="UP000604475"/>
    </source>
</evidence>
<keyword evidence="8" id="KW-1185">Reference proteome</keyword>
<accession>A0A937RGV7</accession>
<evidence type="ECO:0000313" key="7">
    <source>
        <dbReference type="EMBL" id="MBL7626138.1"/>
    </source>
</evidence>
<keyword evidence="4" id="KW-0238">DNA-binding</keyword>
<gene>
    <name evidence="7" type="primary">soxR</name>
    <name evidence="7" type="ORF">I7412_02895</name>
</gene>
<protein>
    <submittedName>
        <fullName evidence="7">Redox-sensitive transcriptional activator SoxR</fullName>
    </submittedName>
</protein>
<dbReference type="EMBL" id="JAEACQ010000123">
    <property type="protein sequence ID" value="MBL7626138.1"/>
    <property type="molecule type" value="Genomic_DNA"/>
</dbReference>
<dbReference type="GO" id="GO:0006979">
    <property type="term" value="P:response to oxidative stress"/>
    <property type="evidence" value="ECO:0007669"/>
    <property type="project" value="InterPro"/>
</dbReference>
<dbReference type="PROSITE" id="PS50937">
    <property type="entry name" value="HTH_MERR_2"/>
    <property type="match status" value="1"/>
</dbReference>
<keyword evidence="1" id="KW-0479">Metal-binding</keyword>
<comment type="caution">
    <text evidence="7">The sequence shown here is derived from an EMBL/GenBank/DDBJ whole genome shotgun (WGS) entry which is preliminary data.</text>
</comment>
<keyword evidence="3" id="KW-0411">Iron-sulfur</keyword>
<dbReference type="Pfam" id="PF13411">
    <property type="entry name" value="MerR_1"/>
    <property type="match status" value="1"/>
</dbReference>
<evidence type="ECO:0000256" key="3">
    <source>
        <dbReference type="ARBA" id="ARBA00023014"/>
    </source>
</evidence>
<evidence type="ECO:0000256" key="1">
    <source>
        <dbReference type="ARBA" id="ARBA00022714"/>
    </source>
</evidence>
<dbReference type="SMART" id="SM00422">
    <property type="entry name" value="HTH_MERR"/>
    <property type="match status" value="1"/>
</dbReference>
<feature type="compositionally biased region" description="Pro residues" evidence="5">
    <location>
        <begin position="69"/>
        <end position="83"/>
    </location>
</feature>
<dbReference type="GO" id="GO:0003700">
    <property type="term" value="F:DNA-binding transcription factor activity"/>
    <property type="evidence" value="ECO:0007669"/>
    <property type="project" value="InterPro"/>
</dbReference>
<dbReference type="PRINTS" id="PR00040">
    <property type="entry name" value="HTHMERR"/>
</dbReference>